<evidence type="ECO:0000313" key="1">
    <source>
        <dbReference type="EMBL" id="MCK6256462.1"/>
    </source>
</evidence>
<name>A0A9X1X936_9BACL</name>
<keyword evidence="2" id="KW-1185">Reference proteome</keyword>
<accession>A0A9X1X936</accession>
<evidence type="ECO:0000313" key="2">
    <source>
        <dbReference type="Proteomes" id="UP001139011"/>
    </source>
</evidence>
<comment type="caution">
    <text evidence="1">The sequence shown here is derived from an EMBL/GenBank/DDBJ whole genome shotgun (WGS) entry which is preliminary data.</text>
</comment>
<dbReference type="EMBL" id="JAIWJX010000002">
    <property type="protein sequence ID" value="MCK6256462.1"/>
    <property type="molecule type" value="Genomic_DNA"/>
</dbReference>
<organism evidence="1 2">
    <name type="scientific">Fictibacillus marinisediminis</name>
    <dbReference type="NCBI Taxonomy" id="2878389"/>
    <lineage>
        <taxon>Bacteria</taxon>
        <taxon>Bacillati</taxon>
        <taxon>Bacillota</taxon>
        <taxon>Bacilli</taxon>
        <taxon>Bacillales</taxon>
        <taxon>Fictibacillaceae</taxon>
        <taxon>Fictibacillus</taxon>
    </lineage>
</organism>
<proteinExistence type="predicted"/>
<reference evidence="1" key="1">
    <citation type="submission" date="2021-09" db="EMBL/GenBank/DDBJ databases">
        <title>Genome analysis of Fictibacillus sp. KIGAM418 isolated from marine sediment.</title>
        <authorList>
            <person name="Seo M.-J."/>
            <person name="Cho E.-S."/>
            <person name="Hwang C.Y."/>
        </authorList>
    </citation>
    <scope>NUCLEOTIDE SEQUENCE</scope>
    <source>
        <strain evidence="1">KIGAM418</strain>
    </source>
</reference>
<dbReference type="Proteomes" id="UP001139011">
    <property type="component" value="Unassembled WGS sequence"/>
</dbReference>
<dbReference type="AlphaFoldDB" id="A0A9X1X936"/>
<gene>
    <name evidence="1" type="ORF">LCY76_07640</name>
</gene>
<dbReference type="RefSeq" id="WP_248252136.1">
    <property type="nucleotide sequence ID" value="NZ_JAIWJX010000002.1"/>
</dbReference>
<sequence length="129" mass="15095">MILNKETISAFKDGQIIGIPFPVTRGFTFTSVKKMWGEPERVIDNEDIHDYVYTKKGRKIIFTEDELKTIYDTIVEVKIGKESLFHQMGKPSEQSKKGGTLYYDEGQYIAMFHHETKDLWTLILRKKMN</sequence>
<protein>
    <submittedName>
        <fullName evidence="1">YjgB family protein</fullName>
    </submittedName>
</protein>